<comment type="caution">
    <text evidence="5">The sequence shown here is derived from an EMBL/GenBank/DDBJ whole genome shotgun (WGS) entry which is preliminary data.</text>
</comment>
<organism evidence="5 6">
    <name type="scientific">Gymnopilus dilepis</name>
    <dbReference type="NCBI Taxonomy" id="231916"/>
    <lineage>
        <taxon>Eukaryota</taxon>
        <taxon>Fungi</taxon>
        <taxon>Dikarya</taxon>
        <taxon>Basidiomycota</taxon>
        <taxon>Agaricomycotina</taxon>
        <taxon>Agaricomycetes</taxon>
        <taxon>Agaricomycetidae</taxon>
        <taxon>Agaricales</taxon>
        <taxon>Agaricineae</taxon>
        <taxon>Hymenogastraceae</taxon>
        <taxon>Gymnopilus</taxon>
    </lineage>
</organism>
<proteinExistence type="inferred from homology"/>
<dbReference type="SUPFAM" id="SSF53335">
    <property type="entry name" value="S-adenosyl-L-methionine-dependent methyltransferases"/>
    <property type="match status" value="1"/>
</dbReference>
<evidence type="ECO:0000313" key="6">
    <source>
        <dbReference type="Proteomes" id="UP000284706"/>
    </source>
</evidence>
<evidence type="ECO:0000256" key="2">
    <source>
        <dbReference type="ARBA" id="ARBA00022679"/>
    </source>
</evidence>
<comment type="pathway">
    <text evidence="1">Secondary metabolite biosynthesis.</text>
</comment>
<evidence type="ECO:0000256" key="3">
    <source>
        <dbReference type="ARBA" id="ARBA00022691"/>
    </source>
</evidence>
<dbReference type="OrthoDB" id="2094832at2759"/>
<dbReference type="STRING" id="231916.A0A409VG96"/>
<keyword evidence="6" id="KW-1185">Reference proteome</keyword>
<dbReference type="InterPro" id="IPR051654">
    <property type="entry name" value="Meroterpenoid_MTases"/>
</dbReference>
<sequence>MSRYYADPATRPKLDPSLYSLDSDEAAFFKQLTGISDEQALKEHILAVQSKAYEIYGYPCIRRFAFTKLKIARLPAYQKALQLLKERKDPILLDIGCCFGNDVRKAVLDGWPVQNVIASDLQQGFWDCGHELFKSTPDTFPAAFVQGDAFDSKLIDLDAPLDPEDAPTPPLNTLKSLTPLRRRISAIHASAFFHLFQEDRQYELARRLGSLLLPKKGSIIFGAHGAMPVKGFRSEPFPKNSGVRMFCHSPDSWKELWTERVFGPDQDVKVEVVTQLNEVTRPDLPGAPNEEVRFWIMNWSVQVV</sequence>
<name>A0A409VG96_9AGAR</name>
<accession>A0A409VG96</accession>
<comment type="similarity">
    <text evidence="4">Belongs to the class I-like SAM-binding methyltransferase superfamily.</text>
</comment>
<evidence type="ECO:0000313" key="5">
    <source>
        <dbReference type="EMBL" id="PPQ65292.1"/>
    </source>
</evidence>
<keyword evidence="2" id="KW-0808">Transferase</keyword>
<dbReference type="GO" id="GO:0016740">
    <property type="term" value="F:transferase activity"/>
    <property type="evidence" value="ECO:0007669"/>
    <property type="project" value="UniProtKB-KW"/>
</dbReference>
<dbReference type="Proteomes" id="UP000284706">
    <property type="component" value="Unassembled WGS sequence"/>
</dbReference>
<protein>
    <recommendedName>
        <fullName evidence="7">Methyltransferase domain-containing protein</fullName>
    </recommendedName>
</protein>
<reference evidence="5 6" key="1">
    <citation type="journal article" date="2018" name="Evol. Lett.">
        <title>Horizontal gene cluster transfer increased hallucinogenic mushroom diversity.</title>
        <authorList>
            <person name="Reynolds H.T."/>
            <person name="Vijayakumar V."/>
            <person name="Gluck-Thaler E."/>
            <person name="Korotkin H.B."/>
            <person name="Matheny P.B."/>
            <person name="Slot J.C."/>
        </authorList>
    </citation>
    <scope>NUCLEOTIDE SEQUENCE [LARGE SCALE GENOMIC DNA]</scope>
    <source>
        <strain evidence="5 6">SRW20</strain>
    </source>
</reference>
<dbReference type="AlphaFoldDB" id="A0A409VG96"/>
<keyword evidence="3" id="KW-0949">S-adenosyl-L-methionine</keyword>
<dbReference type="InParanoid" id="A0A409VG96"/>
<dbReference type="PANTHER" id="PTHR35897:SF1">
    <property type="entry name" value="METHYLTRANSFERASE AUSD"/>
    <property type="match status" value="1"/>
</dbReference>
<dbReference type="EMBL" id="NHYE01005656">
    <property type="protein sequence ID" value="PPQ65292.1"/>
    <property type="molecule type" value="Genomic_DNA"/>
</dbReference>
<gene>
    <name evidence="5" type="ORF">CVT26_000252</name>
</gene>
<evidence type="ECO:0000256" key="4">
    <source>
        <dbReference type="ARBA" id="ARBA00038314"/>
    </source>
</evidence>
<dbReference type="InterPro" id="IPR029063">
    <property type="entry name" value="SAM-dependent_MTases_sf"/>
</dbReference>
<evidence type="ECO:0000256" key="1">
    <source>
        <dbReference type="ARBA" id="ARBA00005179"/>
    </source>
</evidence>
<evidence type="ECO:0008006" key="7">
    <source>
        <dbReference type="Google" id="ProtNLM"/>
    </source>
</evidence>
<dbReference type="Gene3D" id="3.40.50.150">
    <property type="entry name" value="Vaccinia Virus protein VP39"/>
    <property type="match status" value="1"/>
</dbReference>
<dbReference type="PANTHER" id="PTHR35897">
    <property type="entry name" value="METHYLTRANSFERASE AUSD"/>
    <property type="match status" value="1"/>
</dbReference>